<gene>
    <name evidence="1" type="ORF">ElyMa_000364900</name>
</gene>
<sequence length="294" mass="33995">MNSQIYCLPQKFGWNAEAEAGKKPKKYVDKVPKSERPYFTVQLDGHEVSAQVREDFKRRFPKLEPPGPDSTHKAKAVVYLTETSHRFQPHFNYKKAQTPATFSKRADPMRNPRPCLPPFQTLIPQGVGPQNDPDRGFHPWRRLFSKSYDCIWQPPVRRDWTVEVGDRSTLPPVRLVRHDPTHEKERWDFARHLARNNALSYPFRRDMVGYTGYKLREQDIMSSIEKDVSLPNPAMESTTQAVHKEFPNGDYLLPEDHTANKHQGPMSRMVTLTHPYNPYTQQSAYSHVGAAGTQ</sequence>
<name>A0AAV4FF86_9GAST</name>
<dbReference type="Proteomes" id="UP000762676">
    <property type="component" value="Unassembled WGS sequence"/>
</dbReference>
<comment type="caution">
    <text evidence="1">The sequence shown here is derived from an EMBL/GenBank/DDBJ whole genome shotgun (WGS) entry which is preliminary data.</text>
</comment>
<protein>
    <recommendedName>
        <fullName evidence="3">Domain of unknown function with conserved HDNR motif domain-containing protein</fullName>
    </recommendedName>
</protein>
<accession>A0AAV4FF86</accession>
<evidence type="ECO:0000313" key="2">
    <source>
        <dbReference type="Proteomes" id="UP000762676"/>
    </source>
</evidence>
<reference evidence="1 2" key="1">
    <citation type="journal article" date="2021" name="Elife">
        <title>Chloroplast acquisition without the gene transfer in kleptoplastic sea slugs, Plakobranchus ocellatus.</title>
        <authorList>
            <person name="Maeda T."/>
            <person name="Takahashi S."/>
            <person name="Yoshida T."/>
            <person name="Shimamura S."/>
            <person name="Takaki Y."/>
            <person name="Nagai Y."/>
            <person name="Toyoda A."/>
            <person name="Suzuki Y."/>
            <person name="Arimoto A."/>
            <person name="Ishii H."/>
            <person name="Satoh N."/>
            <person name="Nishiyama T."/>
            <person name="Hasebe M."/>
            <person name="Maruyama T."/>
            <person name="Minagawa J."/>
            <person name="Obokata J."/>
            <person name="Shigenobu S."/>
        </authorList>
    </citation>
    <scope>NUCLEOTIDE SEQUENCE [LARGE SCALE GENOMIC DNA]</scope>
</reference>
<evidence type="ECO:0008006" key="3">
    <source>
        <dbReference type="Google" id="ProtNLM"/>
    </source>
</evidence>
<proteinExistence type="predicted"/>
<keyword evidence="2" id="KW-1185">Reference proteome</keyword>
<dbReference type="AlphaFoldDB" id="A0AAV4FF86"/>
<evidence type="ECO:0000313" key="1">
    <source>
        <dbReference type="EMBL" id="GFR71892.1"/>
    </source>
</evidence>
<organism evidence="1 2">
    <name type="scientific">Elysia marginata</name>
    <dbReference type="NCBI Taxonomy" id="1093978"/>
    <lineage>
        <taxon>Eukaryota</taxon>
        <taxon>Metazoa</taxon>
        <taxon>Spiralia</taxon>
        <taxon>Lophotrochozoa</taxon>
        <taxon>Mollusca</taxon>
        <taxon>Gastropoda</taxon>
        <taxon>Heterobranchia</taxon>
        <taxon>Euthyneura</taxon>
        <taxon>Panpulmonata</taxon>
        <taxon>Sacoglossa</taxon>
        <taxon>Placobranchoidea</taxon>
        <taxon>Plakobranchidae</taxon>
        <taxon>Elysia</taxon>
    </lineage>
</organism>
<dbReference type="EMBL" id="BMAT01000721">
    <property type="protein sequence ID" value="GFR71892.1"/>
    <property type="molecule type" value="Genomic_DNA"/>
</dbReference>